<evidence type="ECO:0000256" key="1">
    <source>
        <dbReference type="SAM" id="Phobius"/>
    </source>
</evidence>
<dbReference type="RefSeq" id="WP_209368418.1">
    <property type="nucleotide sequence ID" value="NZ_CP046956.1"/>
</dbReference>
<dbReference type="PANTHER" id="PTHR34351">
    <property type="entry name" value="SLR1927 PROTEIN-RELATED"/>
    <property type="match status" value="1"/>
</dbReference>
<keyword evidence="1" id="KW-1133">Transmembrane helix</keyword>
<evidence type="ECO:0000313" key="2">
    <source>
        <dbReference type="EMBL" id="QTM99219.1"/>
    </source>
</evidence>
<dbReference type="PANTHER" id="PTHR34351:SF2">
    <property type="entry name" value="DUF58 DOMAIN-CONTAINING PROTEIN"/>
    <property type="match status" value="1"/>
</dbReference>
<keyword evidence="1" id="KW-0472">Membrane</keyword>
<feature type="transmembrane region" description="Helical" evidence="1">
    <location>
        <begin position="37"/>
        <end position="54"/>
    </location>
</feature>
<accession>A0ABX7VT81</accession>
<gene>
    <name evidence="2" type="ORF">ERJ70_07835</name>
</gene>
<feature type="transmembrane region" description="Helical" evidence="1">
    <location>
        <begin position="12"/>
        <end position="31"/>
    </location>
</feature>
<keyword evidence="3" id="KW-1185">Reference proteome</keyword>
<keyword evidence="1" id="KW-0812">Transmembrane</keyword>
<dbReference type="EMBL" id="CP046956">
    <property type="protein sequence ID" value="QTM99219.1"/>
    <property type="molecule type" value="Genomic_DNA"/>
</dbReference>
<evidence type="ECO:0000313" key="3">
    <source>
        <dbReference type="Proteomes" id="UP000665043"/>
    </source>
</evidence>
<dbReference type="Proteomes" id="UP000665043">
    <property type="component" value="Chromosome"/>
</dbReference>
<organism evidence="2 3">
    <name type="scientific">Sediminibacillus dalangtanensis</name>
    <dbReference type="NCBI Taxonomy" id="2729421"/>
    <lineage>
        <taxon>Bacteria</taxon>
        <taxon>Bacillati</taxon>
        <taxon>Bacillota</taxon>
        <taxon>Bacilli</taxon>
        <taxon>Bacillales</taxon>
        <taxon>Bacillaceae</taxon>
        <taxon>Sediminibacillus</taxon>
    </lineage>
</organism>
<name>A0ABX7VT81_9BACI</name>
<sequence length="399" mass="45778">MKLEKRIGDQLNYGYELMVFLVSVIFVFSIIFNRPMLFGLVAIVTAYLFINRLYEKNIGNRLVIDNPAKSIRLFPGEESAISFSFSNQSRLPIVNGRLYFAIGEVIEGKEDNDEKSATHKFGIPFSMARKGKTNVTFPFTAKQRGTARIHNIHYLFPHLTGFDTIRLTFNGFYRTELIVYPEPLPVQGVQSVFVQAPGNQRAVISPFEDTMDAAGARDYVSSDSFSRIHWKATARTTRLQTKVYERSLDFTWVMVINLGETSRLGNRYFSASMEKILSQVTYFCYVAVQKGYPFEIYINLQRPGRKRFFSIETGSGKTHLKEALEMLARVDKNYKLETSGTLLQFVDNHMYKQKSVVFFGEMDDATKHYANKWSKQGIPVFYVEESKETGAMKGWGAYR</sequence>
<proteinExistence type="predicted"/>
<protein>
    <submittedName>
        <fullName evidence="2">DUF58 domain-containing protein</fullName>
    </submittedName>
</protein>
<reference evidence="2 3" key="1">
    <citation type="submission" date="2019-12" db="EMBL/GenBank/DDBJ databases">
        <title>The whole genome sequencing of a strain isolated from a Mars analog, Dalangtan Playa.</title>
        <authorList>
            <person name="Huang T."/>
        </authorList>
    </citation>
    <scope>NUCLEOTIDE SEQUENCE [LARGE SCALE GENOMIC DNA]</scope>
    <source>
        <strain evidence="2 3">DP4-553-S</strain>
    </source>
</reference>